<reference evidence="10 11" key="1">
    <citation type="submission" date="2017-04" db="EMBL/GenBank/DDBJ databases">
        <title>Draft genome sequence of Zooshikella ganghwensis VG4 isolated from Red Sea sediments.</title>
        <authorList>
            <person name="Rehman Z."/>
            <person name="Alam I."/>
            <person name="Kamau A."/>
            <person name="Bajic V."/>
            <person name="Leiknes T."/>
        </authorList>
    </citation>
    <scope>NUCLEOTIDE SEQUENCE [LARGE SCALE GENOMIC DNA]</scope>
    <source>
        <strain evidence="10 11">VG4</strain>
    </source>
</reference>
<dbReference type="InterPro" id="IPR036640">
    <property type="entry name" value="ABC1_TM_sf"/>
</dbReference>
<dbReference type="GO" id="GO:0005524">
    <property type="term" value="F:ATP binding"/>
    <property type="evidence" value="ECO:0007669"/>
    <property type="project" value="UniProtKB-KW"/>
</dbReference>
<evidence type="ECO:0000259" key="8">
    <source>
        <dbReference type="PROSITE" id="PS50893"/>
    </source>
</evidence>
<dbReference type="CDD" id="cd07346">
    <property type="entry name" value="ABC_6TM_exporters"/>
    <property type="match status" value="1"/>
</dbReference>
<sequence>MEPSIYRYILKHTLKDQVLILLLTLVSFPIVYASLEVPKHIINSAINGKDIPDAVMGYPVDQLGYLFFLSGLFLLLVVINGAIKYVLNVYRGVVGERMLRDLRLELFSRILRFPIPHFKKVSQGEIIPIVTAETEPLGGFIGEAFALPAFQGGLLITYLFFIFNQDALLGVAAVALYPLQMWVIPKLQAKVNQLGKQRVLAARRLGDRIGDSIAGIQEIHAFGAAGRERSNVLERVQHIFMIRLRIYKLKFFIKFLNNFLSKVTPFFFYSIGGYYVIKGELSLGALIAVLAAYQDLDAPWKELLKFYQTKEDVRIKYEQIIEQFDPEGLLPEALQSGKAELLPVEQLSLMARNVSYAEYSNVNIVNNLSVELLPQQHTAIVGPEGSGKTEFAKLLSRLLQPKTGRIELAGQNIQLLNEQTLSKHVAYVGAHAHFFAGTIRENLYYGVDPESASENASCYCQQQVDKVDSEVMDLLAEVQLQDDVYHYGLQSYIDPEQDPDLAAAVLELRHALRASLHAAEMDDLVEFFDWDKYNENLSVAENLLFGSSRTISLDYNKLARHPLIHQSLKEVDLMGEALRVGYELAKIMVELFADVEPGSDLFERFSFIKSEELPEYKQLLTKTSVDSLLKLPVTQQEMLLVLLFQLVPARHRLGLLTESRKTKLLLVRKKLFLALQKEAHDLQLYDANEYNAALTLQENILFGKIVYGQARAQTEISQRIDELVQEYQLRAQIMCYGLDFSVGTSGSRLSVATRQKLAIVRALLKKPNFLIVNQATSVLDLGAERHIIHCVLKRMKDQGVCWILGRIEQTSAFDYVLVMEKGHIVDQGEYASLKDNSPAFQALLTGSAG</sequence>
<dbReference type="GO" id="GO:0016887">
    <property type="term" value="F:ATP hydrolysis activity"/>
    <property type="evidence" value="ECO:0007669"/>
    <property type="project" value="InterPro"/>
</dbReference>
<feature type="domain" description="ABC transmembrane type-1" evidence="9">
    <location>
        <begin position="18"/>
        <end position="292"/>
    </location>
</feature>
<dbReference type="RefSeq" id="WP_094787472.1">
    <property type="nucleotide sequence ID" value="NZ_JAEVHG010000003.1"/>
</dbReference>
<dbReference type="InterPro" id="IPR003439">
    <property type="entry name" value="ABC_transporter-like_ATP-bd"/>
</dbReference>
<dbReference type="Gene3D" id="3.40.50.300">
    <property type="entry name" value="P-loop containing nucleotide triphosphate hydrolases"/>
    <property type="match status" value="2"/>
</dbReference>
<evidence type="ECO:0000256" key="1">
    <source>
        <dbReference type="ARBA" id="ARBA00004651"/>
    </source>
</evidence>
<feature type="transmembrane region" description="Helical" evidence="7">
    <location>
        <begin position="251"/>
        <end position="277"/>
    </location>
</feature>
<dbReference type="Gene3D" id="1.20.1560.10">
    <property type="entry name" value="ABC transporter type 1, transmembrane domain"/>
    <property type="match status" value="1"/>
</dbReference>
<feature type="transmembrane region" description="Helical" evidence="7">
    <location>
        <begin position="167"/>
        <end position="184"/>
    </location>
</feature>
<dbReference type="InterPro" id="IPR039421">
    <property type="entry name" value="Type_1_exporter"/>
</dbReference>
<evidence type="ECO:0000256" key="7">
    <source>
        <dbReference type="SAM" id="Phobius"/>
    </source>
</evidence>
<evidence type="ECO:0000313" key="11">
    <source>
        <dbReference type="Proteomes" id="UP000257039"/>
    </source>
</evidence>
<dbReference type="AlphaFoldDB" id="A0A4P9VN07"/>
<evidence type="ECO:0000256" key="2">
    <source>
        <dbReference type="ARBA" id="ARBA00022692"/>
    </source>
</evidence>
<dbReference type="SMART" id="SM00382">
    <property type="entry name" value="AAA"/>
    <property type="match status" value="1"/>
</dbReference>
<evidence type="ECO:0000259" key="9">
    <source>
        <dbReference type="PROSITE" id="PS50929"/>
    </source>
</evidence>
<dbReference type="PROSITE" id="PS50893">
    <property type="entry name" value="ABC_TRANSPORTER_2"/>
    <property type="match status" value="1"/>
</dbReference>
<dbReference type="SUPFAM" id="SSF90123">
    <property type="entry name" value="ABC transporter transmembrane region"/>
    <property type="match status" value="1"/>
</dbReference>
<evidence type="ECO:0000256" key="5">
    <source>
        <dbReference type="ARBA" id="ARBA00022989"/>
    </source>
</evidence>
<dbReference type="InterPro" id="IPR011527">
    <property type="entry name" value="ABC1_TM_dom"/>
</dbReference>
<feature type="transmembrane region" description="Helical" evidence="7">
    <location>
        <begin position="18"/>
        <end position="35"/>
    </location>
</feature>
<evidence type="ECO:0000313" key="10">
    <source>
        <dbReference type="EMBL" id="RDH44286.1"/>
    </source>
</evidence>
<name>A0A4P9VN07_9GAMM</name>
<accession>A0A4P9VN07</accession>
<protein>
    <submittedName>
        <fullName evidence="10">ATP-binding cassette domain-containing protein</fullName>
    </submittedName>
</protein>
<dbReference type="Proteomes" id="UP000257039">
    <property type="component" value="Unassembled WGS sequence"/>
</dbReference>
<dbReference type="InterPro" id="IPR003593">
    <property type="entry name" value="AAA+_ATPase"/>
</dbReference>
<comment type="subcellular location">
    <subcellularLocation>
        <location evidence="1">Cell membrane</location>
        <topology evidence="1">Multi-pass membrane protein</topology>
    </subcellularLocation>
</comment>
<dbReference type="GO" id="GO:0005886">
    <property type="term" value="C:plasma membrane"/>
    <property type="evidence" value="ECO:0007669"/>
    <property type="project" value="UniProtKB-SubCell"/>
</dbReference>
<organism evidence="10 11">
    <name type="scientific">Zooshikella ganghwensis</name>
    <dbReference type="NCBI Taxonomy" id="202772"/>
    <lineage>
        <taxon>Bacteria</taxon>
        <taxon>Pseudomonadati</taxon>
        <taxon>Pseudomonadota</taxon>
        <taxon>Gammaproteobacteria</taxon>
        <taxon>Oceanospirillales</taxon>
        <taxon>Zooshikellaceae</taxon>
        <taxon>Zooshikella</taxon>
    </lineage>
</organism>
<keyword evidence="3" id="KW-0547">Nucleotide-binding</keyword>
<dbReference type="SUPFAM" id="SSF52540">
    <property type="entry name" value="P-loop containing nucleoside triphosphate hydrolases"/>
    <property type="match status" value="1"/>
</dbReference>
<keyword evidence="2 7" id="KW-0812">Transmembrane</keyword>
<dbReference type="InterPro" id="IPR027417">
    <property type="entry name" value="P-loop_NTPase"/>
</dbReference>
<dbReference type="Pfam" id="PF00664">
    <property type="entry name" value="ABC_membrane"/>
    <property type="match status" value="1"/>
</dbReference>
<keyword evidence="11" id="KW-1185">Reference proteome</keyword>
<feature type="domain" description="ABC transporter" evidence="8">
    <location>
        <begin position="349"/>
        <end position="846"/>
    </location>
</feature>
<evidence type="ECO:0000256" key="3">
    <source>
        <dbReference type="ARBA" id="ARBA00022741"/>
    </source>
</evidence>
<dbReference type="PANTHER" id="PTHR43394">
    <property type="entry name" value="ATP-DEPENDENT PERMEASE MDL1, MITOCHONDRIAL"/>
    <property type="match status" value="1"/>
</dbReference>
<evidence type="ECO:0000256" key="4">
    <source>
        <dbReference type="ARBA" id="ARBA00022840"/>
    </source>
</evidence>
<feature type="transmembrane region" description="Helical" evidence="7">
    <location>
        <begin position="65"/>
        <end position="87"/>
    </location>
</feature>
<evidence type="ECO:0000256" key="6">
    <source>
        <dbReference type="ARBA" id="ARBA00023136"/>
    </source>
</evidence>
<comment type="caution">
    <text evidence="10">The sequence shown here is derived from an EMBL/GenBank/DDBJ whole genome shotgun (WGS) entry which is preliminary data.</text>
</comment>
<feature type="transmembrane region" description="Helical" evidence="7">
    <location>
        <begin position="144"/>
        <end position="161"/>
    </location>
</feature>
<keyword evidence="4 10" id="KW-0067">ATP-binding</keyword>
<proteinExistence type="predicted"/>
<keyword evidence="6 7" id="KW-0472">Membrane</keyword>
<dbReference type="EMBL" id="NDXW01000001">
    <property type="protein sequence ID" value="RDH44286.1"/>
    <property type="molecule type" value="Genomic_DNA"/>
</dbReference>
<dbReference type="GO" id="GO:0140359">
    <property type="term" value="F:ABC-type transporter activity"/>
    <property type="evidence" value="ECO:0007669"/>
    <property type="project" value="InterPro"/>
</dbReference>
<dbReference type="PANTHER" id="PTHR43394:SF1">
    <property type="entry name" value="ATP-BINDING CASSETTE SUB-FAMILY B MEMBER 10, MITOCHONDRIAL"/>
    <property type="match status" value="1"/>
</dbReference>
<gene>
    <name evidence="10" type="ORF">B9G39_12980</name>
</gene>
<dbReference type="Pfam" id="PF00005">
    <property type="entry name" value="ABC_tran"/>
    <property type="match status" value="1"/>
</dbReference>
<keyword evidence="5 7" id="KW-1133">Transmembrane helix</keyword>
<dbReference type="PROSITE" id="PS50929">
    <property type="entry name" value="ABC_TM1F"/>
    <property type="match status" value="1"/>
</dbReference>